<comment type="similarity">
    <text evidence="1">Belongs to the peptidase C19 family.</text>
</comment>
<dbReference type="GO" id="GO:0005829">
    <property type="term" value="C:cytosol"/>
    <property type="evidence" value="ECO:0007669"/>
    <property type="project" value="TreeGrafter"/>
</dbReference>
<feature type="compositionally biased region" description="Acidic residues" evidence="2">
    <location>
        <begin position="44"/>
        <end position="55"/>
    </location>
</feature>
<sequence>MPGLLNEGGVVAAVVGSPVKKSKLSLKFFQKKDTKRALDFSEAPAEDNDTAEPEETTNHDQVVPMPCPSSPLTCEKHESLVPFVGLNNLGNTCYLNSILQVLYYCPGFKEAIKSLCLLAKLKDKQQEDGAKNEGDTGEDTLPVSMELLGSFHSIISSVEQLQSSFLLNPEKYSDGELATPPRKLLNTLRQLNPMYEGYLQHDAQEVLQCILANIQEACDNIKKEQTDNQKDSTLSNGMGESNHEDDGSSNGQLSGKRKSDTEAGNSKKRAKSQSKSKKNEENVPMTRSKRKSSSGITTESSDQRNGTEEKEQEKDRGSTTEEEKNDSPPKEEGKRTRRGKLGWLKPSGKQPSIFSKFRSMGRITSHVGGRGETKEKSDCSVQEKQEKDTSENESRTQEVKQSLEKNKEQSGLDVLKWMFQGQLVLRTRCLECECFTERREDFQDISVPVVESISVFDCQSTLSDDAETLKWAISQFASVERIVGQDKYFCETCHHYTEAERSLLFDKTPEVITIHLKCFAANGSEMDPYAGLSKVNTPLQTPLKLSLHEWCTQPDSPDRSHHYELFAVVMHSGVTISSGHYTTCIRMMDLHRTTLRLQSQDEDQDRDREDDTKQKKEEVPRTEYDDGEVSFSLPGRGQNVARVSTTISMSSKSVSKRSSEGVGLLGGQRSITSYELSNSNQTNPEKVSGSASRAAGSLLQNTVKKETEEEGVDAMDDGTQVSFDVALRNLLDFEGKWMLFDDSEVRLFEEEDFLRACSPETCSTSTPYLLFYKRVSQ</sequence>
<dbReference type="PROSITE" id="PS50235">
    <property type="entry name" value="USP_3"/>
    <property type="match status" value="1"/>
</dbReference>
<keyword evidence="1" id="KW-0833">Ubl conjugation pathway</keyword>
<feature type="compositionally biased region" description="Basic and acidic residues" evidence="2">
    <location>
        <begin position="369"/>
        <end position="405"/>
    </location>
</feature>
<dbReference type="PANTHER" id="PTHR24006">
    <property type="entry name" value="UBIQUITIN CARBOXYL-TERMINAL HYDROLASE"/>
    <property type="match status" value="1"/>
</dbReference>
<evidence type="ECO:0000259" key="3">
    <source>
        <dbReference type="PROSITE" id="PS50235"/>
    </source>
</evidence>
<dbReference type="GO" id="GO:0016579">
    <property type="term" value="P:protein deubiquitination"/>
    <property type="evidence" value="ECO:0007669"/>
    <property type="project" value="InterPro"/>
</dbReference>
<keyword evidence="1" id="KW-0645">Protease</keyword>
<dbReference type="CDD" id="cd02671">
    <property type="entry name" value="Peptidase_C19O"/>
    <property type="match status" value="1"/>
</dbReference>
<dbReference type="PANTHER" id="PTHR24006:SF905">
    <property type="entry name" value="UBIQUITIN CARBOXYL-TERMINAL HYDROLASE 1"/>
    <property type="match status" value="1"/>
</dbReference>
<dbReference type="InterPro" id="IPR018200">
    <property type="entry name" value="USP_CS"/>
</dbReference>
<organism evidence="4 5">
    <name type="scientific">Cyprinus carpio</name>
    <name type="common">Common carp</name>
    <dbReference type="NCBI Taxonomy" id="7962"/>
    <lineage>
        <taxon>Eukaryota</taxon>
        <taxon>Metazoa</taxon>
        <taxon>Chordata</taxon>
        <taxon>Craniata</taxon>
        <taxon>Vertebrata</taxon>
        <taxon>Euteleostomi</taxon>
        <taxon>Actinopterygii</taxon>
        <taxon>Neopterygii</taxon>
        <taxon>Teleostei</taxon>
        <taxon>Ostariophysi</taxon>
        <taxon>Cypriniformes</taxon>
        <taxon>Cyprinidae</taxon>
        <taxon>Cyprininae</taxon>
        <taxon>Cyprinus</taxon>
    </lineage>
</organism>
<dbReference type="PROSITE" id="PS00972">
    <property type="entry name" value="USP_1"/>
    <property type="match status" value="1"/>
</dbReference>
<proteinExistence type="inferred from homology"/>
<dbReference type="Gene3D" id="3.90.70.10">
    <property type="entry name" value="Cysteine proteinases"/>
    <property type="match status" value="2"/>
</dbReference>
<dbReference type="GO" id="GO:0004197">
    <property type="term" value="F:cysteine-type endopeptidase activity"/>
    <property type="evidence" value="ECO:0007669"/>
    <property type="project" value="InterPro"/>
</dbReference>
<reference evidence="4" key="1">
    <citation type="submission" date="2025-08" db="UniProtKB">
        <authorList>
            <consortium name="Ensembl"/>
        </authorList>
    </citation>
    <scope>IDENTIFICATION</scope>
</reference>
<name>A0A8C1WLE6_CYPCA</name>
<dbReference type="Ensembl" id="ENSCCRT00015071323.1">
    <property type="protein sequence ID" value="ENSCCRP00015069094.1"/>
    <property type="gene ID" value="ENSCCRG00015028028.1"/>
</dbReference>
<dbReference type="PROSITE" id="PS00973">
    <property type="entry name" value="USP_2"/>
    <property type="match status" value="1"/>
</dbReference>
<feature type="compositionally biased region" description="Basic and acidic residues" evidence="2">
    <location>
        <begin position="605"/>
        <end position="624"/>
    </location>
</feature>
<dbReference type="InterPro" id="IPR050164">
    <property type="entry name" value="Peptidase_C19"/>
</dbReference>
<dbReference type="GO" id="GO:0006508">
    <property type="term" value="P:proteolysis"/>
    <property type="evidence" value="ECO:0007669"/>
    <property type="project" value="UniProtKB-KW"/>
</dbReference>
<accession>A0A8C1WLE6</accession>
<evidence type="ECO:0000256" key="2">
    <source>
        <dbReference type="SAM" id="MobiDB-lite"/>
    </source>
</evidence>
<dbReference type="Proteomes" id="UP000694700">
    <property type="component" value="Unplaced"/>
</dbReference>
<comment type="catalytic activity">
    <reaction evidence="1">
        <text>Thiol-dependent hydrolysis of ester, thioester, amide, peptide and isopeptide bonds formed by the C-terminal Gly of ubiquitin (a 76-residue protein attached to proteins as an intracellular targeting signal).</text>
        <dbReference type="EC" id="3.4.19.12"/>
    </reaction>
</comment>
<dbReference type="AlphaFoldDB" id="A0A8C1WLE6"/>
<feature type="region of interest" description="Disordered" evidence="2">
    <location>
        <begin position="596"/>
        <end position="635"/>
    </location>
</feature>
<evidence type="ECO:0000313" key="4">
    <source>
        <dbReference type="Ensembl" id="ENSCCRP00015069094.1"/>
    </source>
</evidence>
<dbReference type="InterPro" id="IPR038765">
    <property type="entry name" value="Papain-like_cys_pep_sf"/>
</dbReference>
<dbReference type="SUPFAM" id="SSF54001">
    <property type="entry name" value="Cysteine proteinases"/>
    <property type="match status" value="1"/>
</dbReference>
<feature type="region of interest" description="Disordered" evidence="2">
    <location>
        <begin position="39"/>
        <end position="64"/>
    </location>
</feature>
<evidence type="ECO:0000256" key="1">
    <source>
        <dbReference type="RuleBase" id="RU366025"/>
    </source>
</evidence>
<evidence type="ECO:0000313" key="5">
    <source>
        <dbReference type="Proteomes" id="UP000694700"/>
    </source>
</evidence>
<feature type="domain" description="USP" evidence="3">
    <location>
        <begin position="84"/>
        <end position="775"/>
    </location>
</feature>
<dbReference type="InterPro" id="IPR033815">
    <property type="entry name" value="USP1"/>
</dbReference>
<dbReference type="Pfam" id="PF00443">
    <property type="entry name" value="UCH"/>
    <property type="match status" value="2"/>
</dbReference>
<dbReference type="GO" id="GO:0004843">
    <property type="term" value="F:cysteine-type deubiquitinase activity"/>
    <property type="evidence" value="ECO:0007669"/>
    <property type="project" value="UniProtKB-UniRule"/>
</dbReference>
<feature type="compositionally biased region" description="Basic residues" evidence="2">
    <location>
        <begin position="266"/>
        <end position="276"/>
    </location>
</feature>
<dbReference type="InterPro" id="IPR001394">
    <property type="entry name" value="Peptidase_C19_UCH"/>
</dbReference>
<feature type="compositionally biased region" description="Basic and acidic residues" evidence="2">
    <location>
        <begin position="301"/>
        <end position="334"/>
    </location>
</feature>
<feature type="region of interest" description="Disordered" evidence="2">
    <location>
        <begin position="675"/>
        <end position="694"/>
    </location>
</feature>
<keyword evidence="1" id="KW-0378">Hydrolase</keyword>
<protein>
    <recommendedName>
        <fullName evidence="1">Ubiquitin carboxyl-terminal hydrolase</fullName>
        <ecNumber evidence="1">3.4.19.12</ecNumber>
    </recommendedName>
</protein>
<dbReference type="EC" id="3.4.19.12" evidence="1"/>
<dbReference type="GO" id="GO:0005634">
    <property type="term" value="C:nucleus"/>
    <property type="evidence" value="ECO:0007669"/>
    <property type="project" value="TreeGrafter"/>
</dbReference>
<keyword evidence="1" id="KW-0788">Thiol protease</keyword>
<dbReference type="InterPro" id="IPR028889">
    <property type="entry name" value="USP"/>
</dbReference>
<dbReference type="GO" id="GO:0006282">
    <property type="term" value="P:regulation of DNA repair"/>
    <property type="evidence" value="ECO:0007669"/>
    <property type="project" value="InterPro"/>
</dbReference>
<feature type="compositionally biased region" description="Polar residues" evidence="2">
    <location>
        <begin position="675"/>
        <end position="685"/>
    </location>
</feature>
<dbReference type="FunFam" id="3.90.70.10:FF:000345">
    <property type="entry name" value="Ubiquitin-specific peptidase 1"/>
    <property type="match status" value="1"/>
</dbReference>
<feature type="region of interest" description="Disordered" evidence="2">
    <location>
        <begin position="224"/>
        <end position="405"/>
    </location>
</feature>